<dbReference type="SUPFAM" id="SSF48452">
    <property type="entry name" value="TPR-like"/>
    <property type="match status" value="1"/>
</dbReference>
<evidence type="ECO:0000256" key="3">
    <source>
        <dbReference type="SAM" id="MobiDB-lite"/>
    </source>
</evidence>
<dbReference type="SUPFAM" id="SSF52540">
    <property type="entry name" value="P-loop containing nucleoside triphosphate hydrolases"/>
    <property type="match status" value="1"/>
</dbReference>
<protein>
    <submittedName>
        <fullName evidence="5">AAA family ATPase</fullName>
    </submittedName>
</protein>
<dbReference type="SUPFAM" id="SSF55073">
    <property type="entry name" value="Nucleotide cyclase"/>
    <property type="match status" value="2"/>
</dbReference>
<comment type="caution">
    <text evidence="5">The sequence shown here is derived from an EMBL/GenBank/DDBJ whole genome shotgun (WGS) entry which is preliminary data.</text>
</comment>
<evidence type="ECO:0000313" key="5">
    <source>
        <dbReference type="EMBL" id="MDC0708202.1"/>
    </source>
</evidence>
<dbReference type="InterPro" id="IPR029787">
    <property type="entry name" value="Nucleotide_cyclase"/>
</dbReference>
<dbReference type="InterPro" id="IPR011990">
    <property type="entry name" value="TPR-like_helical_dom_sf"/>
</dbReference>
<organism evidence="5 6">
    <name type="scientific">Stigmatella ashevillensis</name>
    <dbReference type="NCBI Taxonomy" id="2995309"/>
    <lineage>
        <taxon>Bacteria</taxon>
        <taxon>Pseudomonadati</taxon>
        <taxon>Myxococcota</taxon>
        <taxon>Myxococcia</taxon>
        <taxon>Myxococcales</taxon>
        <taxon>Cystobacterineae</taxon>
        <taxon>Archangiaceae</taxon>
        <taxon>Stigmatella</taxon>
    </lineage>
</organism>
<feature type="region of interest" description="Disordered" evidence="3">
    <location>
        <begin position="1412"/>
        <end position="1440"/>
    </location>
</feature>
<reference evidence="5 6" key="1">
    <citation type="submission" date="2022-11" db="EMBL/GenBank/DDBJ databases">
        <title>Minimal conservation of predation-associated metabolite biosynthetic gene clusters underscores biosynthetic potential of Myxococcota including descriptions for ten novel species: Archangium lansinium sp. nov., Myxococcus landrumus sp. nov., Nannocystis bai.</title>
        <authorList>
            <person name="Ahearne A."/>
            <person name="Stevens C."/>
            <person name="Dowd S."/>
        </authorList>
    </citation>
    <scope>NUCLEOTIDE SEQUENCE [LARGE SCALE GENOMIC DNA]</scope>
    <source>
        <strain evidence="5 6">NCWAL01</strain>
    </source>
</reference>
<dbReference type="Pfam" id="PF00211">
    <property type="entry name" value="Guanylate_cyc"/>
    <property type="match status" value="1"/>
</dbReference>
<dbReference type="Proteomes" id="UP001221838">
    <property type="component" value="Unassembled WGS sequence"/>
</dbReference>
<dbReference type="RefSeq" id="WP_272135802.1">
    <property type="nucleotide sequence ID" value="NZ_JAQNDM010000002.1"/>
</dbReference>
<name>A0ABT5D3H0_9BACT</name>
<evidence type="ECO:0000256" key="2">
    <source>
        <dbReference type="ARBA" id="ARBA00022840"/>
    </source>
</evidence>
<gene>
    <name evidence="5" type="ORF">POL68_06945</name>
</gene>
<sequence>MGLDLDTGLDRRPASERMTLASLAPYVPAAIVRRLAQGGGVPPPPVEPVRGASLLLDIAGFTPIVLSLSSAGPRGIDALQRLLTSYFSAVVEGIRDFGGDIYQFAGDSVLALFEPERAERDADVVRRAALCGSFVQRKLAGFGSVELLGKRFTLSSRVGVGFGECHRITLGEPEQWLHPALIGQPMEQAVAAEKKSLGGEVFLSREASALMSPSMLGESREGFFQFVPASAIATQPPRNLAVGSALMLGPRARMMHPELQRTAISAHQGFSADFRELTCVFVRVGTRRSHEETVEFVRELNAFFTFAQRESSLHGGVLLMTDFTDKGNVLYLVFGAPTARENKELLACHFASKLLKAQAAFPFLEELRVGIATGHAYWGEMGAPSRKGFWALGEVVNISARLMAYPRQSGILLDAQTERKLQREFVTHHVGDLALRGVPRPVPAYQLEPAARQVRSLLLKGKGEIVGRRAELETLLKAVEESIAGAGRICIVSGEAGIGKSRLSSRLVDEAEALGARTLYGICYSYEMFTPFFPWKEVLLQLLQIHESDEPAEQLVHLQREFEGLEGVGPEWVPVLAGIMGLSVPEDERTAALDARQKNQQVFHIVHQLLDKRTQLIPLLLFFEDLHWADRISLDLIEYVATRLGPLRLTVLITMRPGEALRSLHSLDTLSRVDLSHLSEEDTRELLRLHLKLDPPNTALEDLLQVKVQGNPFFIESLVEGLVEQGHLEADSDGHRVLRRGLQDIRIPDSIQDVVLNRIDLLPDMERLIVKVASVIGRVFSLDAVHALLPNAIDLEEAKRAMKALTHLGMVLLEVEEPYTCLFKHIVIRDVAYNTLLVRQREDLHQRLARFLEQKAADNPVKPAGILAYHYLAGNDETKGLEYTLVAARSAKRQYANEEAIHHYNRALDLFFTTETAERDDILQHTRQIMLELAETLLQAGQYASAIQMFEQCLFDETRDDRRADIHIGLGRAFQEKGDSSRAIPELEHALKLLGKGAPHTRVGLALRTGAQFSMHVLSQAFPWLIRPVPQQRLPLYIKQLNTLISLIRIYYFADLAKLSWATLVAINMAERLHSDYGLSQASGYYGTMLFGAGLLGRSTRYLDRALEHGRQSRDAVAEGIALSRVGTNALFRNELDEAVKLQEEAVGVLRQVGERWEVQTAMMILATSHFLASRFETAEQVFRQMGELGLELNALMHQGWAHSWVPFCRYLRGEDDVGALSAEMETGLRISIEVKDLANQCACLNHLAQLAVREHMVEESAQMAVRAFDTVWRYQVLVPFLQIGLVDAVEAALFALEEGATSVPRSKLLRIVRLGGFKARALSRLYPYMRGPAQRVTARALRLRKGVAAAEPEFQRAFALLEGGPNKWELGVAYFDAAVALPHRRAELLARSREIFQAVGAKAELRRVERLEAAGPPSLPRPRAALPASTERSAEPLRQ</sequence>
<dbReference type="InterPro" id="IPR001054">
    <property type="entry name" value="A/G_cyclase"/>
</dbReference>
<dbReference type="PROSITE" id="PS50125">
    <property type="entry name" value="GUANYLATE_CYCLASE_2"/>
    <property type="match status" value="2"/>
</dbReference>
<dbReference type="EMBL" id="JAQNDM010000002">
    <property type="protein sequence ID" value="MDC0708202.1"/>
    <property type="molecule type" value="Genomic_DNA"/>
</dbReference>
<evidence type="ECO:0000256" key="1">
    <source>
        <dbReference type="ARBA" id="ARBA00022741"/>
    </source>
</evidence>
<dbReference type="Pfam" id="PF13191">
    <property type="entry name" value="AAA_16"/>
    <property type="match status" value="1"/>
</dbReference>
<keyword evidence="6" id="KW-1185">Reference proteome</keyword>
<evidence type="ECO:0000259" key="4">
    <source>
        <dbReference type="PROSITE" id="PS50125"/>
    </source>
</evidence>
<proteinExistence type="predicted"/>
<dbReference type="PANTHER" id="PTHR16305:SF28">
    <property type="entry name" value="GUANYLATE CYCLASE DOMAIN-CONTAINING PROTEIN"/>
    <property type="match status" value="1"/>
</dbReference>
<dbReference type="PANTHER" id="PTHR16305">
    <property type="entry name" value="TESTICULAR SOLUBLE ADENYLYL CYCLASE"/>
    <property type="match status" value="1"/>
</dbReference>
<feature type="compositionally biased region" description="Low complexity" evidence="3">
    <location>
        <begin position="1414"/>
        <end position="1430"/>
    </location>
</feature>
<feature type="domain" description="Guanylate cyclase" evidence="4">
    <location>
        <begin position="52"/>
        <end position="165"/>
    </location>
</feature>
<dbReference type="Gene3D" id="3.40.50.300">
    <property type="entry name" value="P-loop containing nucleotide triphosphate hydrolases"/>
    <property type="match status" value="1"/>
</dbReference>
<dbReference type="Gene3D" id="3.30.70.1230">
    <property type="entry name" value="Nucleotide cyclase"/>
    <property type="match status" value="2"/>
</dbReference>
<dbReference type="Gene3D" id="1.25.40.10">
    <property type="entry name" value="Tetratricopeptide repeat domain"/>
    <property type="match status" value="2"/>
</dbReference>
<dbReference type="CDD" id="cd07302">
    <property type="entry name" value="CHD"/>
    <property type="match status" value="2"/>
</dbReference>
<dbReference type="InterPro" id="IPR041664">
    <property type="entry name" value="AAA_16"/>
</dbReference>
<keyword evidence="1" id="KW-0547">Nucleotide-binding</keyword>
<accession>A0ABT5D3H0</accession>
<keyword evidence="2" id="KW-0067">ATP-binding</keyword>
<feature type="domain" description="Guanylate cyclase" evidence="4">
    <location>
        <begin position="271"/>
        <end position="403"/>
    </location>
</feature>
<evidence type="ECO:0000313" key="6">
    <source>
        <dbReference type="Proteomes" id="UP001221838"/>
    </source>
</evidence>
<dbReference type="InterPro" id="IPR027417">
    <property type="entry name" value="P-loop_NTPase"/>
</dbReference>